<organism evidence="3 4">
    <name type="scientific">Exophiala oligosperma</name>
    <dbReference type="NCBI Taxonomy" id="215243"/>
    <lineage>
        <taxon>Eukaryota</taxon>
        <taxon>Fungi</taxon>
        <taxon>Dikarya</taxon>
        <taxon>Ascomycota</taxon>
        <taxon>Pezizomycotina</taxon>
        <taxon>Eurotiomycetes</taxon>
        <taxon>Chaetothyriomycetidae</taxon>
        <taxon>Chaetothyriales</taxon>
        <taxon>Herpotrichiellaceae</taxon>
        <taxon>Exophiala</taxon>
    </lineage>
</organism>
<accession>A0A0D2B3J4</accession>
<evidence type="ECO:0000313" key="3">
    <source>
        <dbReference type="EMBL" id="KIW46786.1"/>
    </source>
</evidence>
<keyword evidence="4" id="KW-1185">Reference proteome</keyword>
<dbReference type="InterPro" id="IPR013216">
    <property type="entry name" value="Methyltransf_11"/>
</dbReference>
<dbReference type="HOGENOM" id="CLU_049344_1_0_1"/>
<evidence type="ECO:0000256" key="1">
    <source>
        <dbReference type="SAM" id="MobiDB-lite"/>
    </source>
</evidence>
<dbReference type="STRING" id="215243.A0A0D2B3J4"/>
<dbReference type="PANTHER" id="PTHR44942:SF10">
    <property type="entry name" value="METHYLTRANSFERASE TYPE 11 DOMAIN-CONTAINING PROTEIN"/>
    <property type="match status" value="1"/>
</dbReference>
<reference evidence="3 4" key="1">
    <citation type="submission" date="2015-01" db="EMBL/GenBank/DDBJ databases">
        <title>The Genome Sequence of Exophiala oligosperma CBS72588.</title>
        <authorList>
            <consortium name="The Broad Institute Genomics Platform"/>
            <person name="Cuomo C."/>
            <person name="de Hoog S."/>
            <person name="Gorbushina A."/>
            <person name="Stielow B."/>
            <person name="Teixiera M."/>
            <person name="Abouelleil A."/>
            <person name="Chapman S.B."/>
            <person name="Priest M."/>
            <person name="Young S.K."/>
            <person name="Wortman J."/>
            <person name="Nusbaum C."/>
            <person name="Birren B."/>
        </authorList>
    </citation>
    <scope>NUCLEOTIDE SEQUENCE [LARGE SCALE GENOMIC DNA]</scope>
    <source>
        <strain evidence="3 4">CBS 72588</strain>
    </source>
</reference>
<dbReference type="GO" id="GO:0008757">
    <property type="term" value="F:S-adenosylmethionine-dependent methyltransferase activity"/>
    <property type="evidence" value="ECO:0007669"/>
    <property type="project" value="InterPro"/>
</dbReference>
<dbReference type="Gene3D" id="3.40.50.150">
    <property type="entry name" value="Vaccinia Virus protein VP39"/>
    <property type="match status" value="1"/>
</dbReference>
<dbReference type="CDD" id="cd02440">
    <property type="entry name" value="AdoMet_MTases"/>
    <property type="match status" value="1"/>
</dbReference>
<dbReference type="VEuPathDB" id="FungiDB:PV06_02423"/>
<gene>
    <name evidence="3" type="ORF">PV06_02423</name>
</gene>
<dbReference type="RefSeq" id="XP_016267002.1">
    <property type="nucleotide sequence ID" value="XM_016403105.1"/>
</dbReference>
<feature type="domain" description="Methyltransferase type 11" evidence="2">
    <location>
        <begin position="66"/>
        <end position="167"/>
    </location>
</feature>
<dbReference type="PANTHER" id="PTHR44942">
    <property type="entry name" value="METHYLTRANSF_11 DOMAIN-CONTAINING PROTEIN"/>
    <property type="match status" value="1"/>
</dbReference>
<evidence type="ECO:0000313" key="4">
    <source>
        <dbReference type="Proteomes" id="UP000053342"/>
    </source>
</evidence>
<dbReference type="Pfam" id="PF08241">
    <property type="entry name" value="Methyltransf_11"/>
    <property type="match status" value="1"/>
</dbReference>
<dbReference type="SUPFAM" id="SSF53335">
    <property type="entry name" value="S-adenosyl-L-methionine-dependent methyltransferases"/>
    <property type="match status" value="1"/>
</dbReference>
<feature type="region of interest" description="Disordered" evidence="1">
    <location>
        <begin position="1"/>
        <end position="31"/>
    </location>
</feature>
<name>A0A0D2B3J4_9EURO</name>
<dbReference type="InterPro" id="IPR029063">
    <property type="entry name" value="SAM-dependent_MTases_sf"/>
</dbReference>
<proteinExistence type="predicted"/>
<dbReference type="GeneID" id="27354497"/>
<dbReference type="OrthoDB" id="10027013at2759"/>
<dbReference type="AlphaFoldDB" id="A0A0D2B3J4"/>
<dbReference type="InterPro" id="IPR051052">
    <property type="entry name" value="Diverse_substrate_MTase"/>
</dbReference>
<dbReference type="EMBL" id="KN847333">
    <property type="protein sequence ID" value="KIW46786.1"/>
    <property type="molecule type" value="Genomic_DNA"/>
</dbReference>
<feature type="compositionally biased region" description="Polar residues" evidence="1">
    <location>
        <begin position="21"/>
        <end position="30"/>
    </location>
</feature>
<dbReference type="Proteomes" id="UP000053342">
    <property type="component" value="Unassembled WGS sequence"/>
</dbReference>
<feature type="compositionally biased region" description="Low complexity" evidence="1">
    <location>
        <begin position="1"/>
        <end position="20"/>
    </location>
</feature>
<protein>
    <recommendedName>
        <fullName evidence="2">Methyltransferase type 11 domain-containing protein</fullName>
    </recommendedName>
</protein>
<evidence type="ECO:0000259" key="2">
    <source>
        <dbReference type="Pfam" id="PF08241"/>
    </source>
</evidence>
<sequence length="328" mass="36097">MTTETTPNPAPPADSSSSFSQEKTFSTYNADQGRAYSEIRRDYDPGVYRTILDHHTSTGGQLDILVDVGCGTGYATRALAPHFTKVFGLDPAEGMISTARSSLTNPEDSTKVSFEISTCEELGSNLTPPVEDGSVDLITAANAAHWFDMPRFWAAASRVLKPGGTAAIWTSGPGHPHPSMPNADSIQAAIDEHQETELKPYILPGNILVRDRYTDLPLPWSGPPGQQTEGFDETSFVRLDWPIDRPFYVAKPQDEQGVDMDLFEKAMATGSAETRWRQAHPDLVGTERDPLRMLRRKIEGLLHDAGVEPGQERLRGVFRGVILFVKKE</sequence>